<dbReference type="RefSeq" id="WP_023493226.1">
    <property type="nucleotide sequence ID" value="NZ_AYLO01000009.1"/>
</dbReference>
<dbReference type="Gene3D" id="2.60.120.620">
    <property type="entry name" value="q2cbj1_9rhob like domain"/>
    <property type="match status" value="1"/>
</dbReference>
<gene>
    <name evidence="1" type="ORF">MGMO_9c00110</name>
</gene>
<dbReference type="Pfam" id="PF10014">
    <property type="entry name" value="2OG-Fe_Oxy_2"/>
    <property type="match status" value="1"/>
</dbReference>
<keyword evidence="2" id="KW-1185">Reference proteome</keyword>
<dbReference type="EMBL" id="AYLO01000009">
    <property type="protein sequence ID" value="ESS73815.1"/>
    <property type="molecule type" value="Genomic_DNA"/>
</dbReference>
<reference evidence="1 2" key="1">
    <citation type="journal article" date="2013" name="Genome Announc.">
        <title>Draft Genome Sequence of the Methanotrophic Gammaproteobacterium Methyloglobulus morosus DSM 22980 Strain KoM1.</title>
        <authorList>
            <person name="Poehlein A."/>
            <person name="Deutzmann J.S."/>
            <person name="Daniel R."/>
            <person name="Simeonova D.D."/>
        </authorList>
    </citation>
    <scope>NUCLEOTIDE SEQUENCE [LARGE SCALE GENOMIC DNA]</scope>
    <source>
        <strain evidence="1 2">KoM1</strain>
    </source>
</reference>
<evidence type="ECO:0000313" key="2">
    <source>
        <dbReference type="Proteomes" id="UP000017842"/>
    </source>
</evidence>
<accession>V5BKG2</accession>
<proteinExistence type="predicted"/>
<dbReference type="InterPro" id="IPR018724">
    <property type="entry name" value="2OG-Fe_dioxygenase"/>
</dbReference>
<evidence type="ECO:0000313" key="1">
    <source>
        <dbReference type="EMBL" id="ESS73815.1"/>
    </source>
</evidence>
<dbReference type="GO" id="GO:0051213">
    <property type="term" value="F:dioxygenase activity"/>
    <property type="evidence" value="ECO:0007669"/>
    <property type="project" value="UniProtKB-KW"/>
</dbReference>
<sequence>MPININGNISDALSQDPYYVVISSKDVELDEQAKISFDVLKGSFRKLERQPGDGVKRGFGFCEFSYDDGTFQLKEKTGLYKQMPSLPIEVLSQDFLDGNSTKSLGNSFLDDIIQSTAKHLPTGIDTAYVIKLMMAGYDVYMEEFPVHRDMVDYTVTYLIDKVDVAGGVLRLHKEKKEGTVFKEIDMTNPMDGLFFRDDKMFHSVTELNITQEGGHRDIIILGFKG</sequence>
<name>V5BKG2_9GAMM</name>
<dbReference type="OrthoDB" id="6681382at2"/>
<dbReference type="AlphaFoldDB" id="V5BKG2"/>
<organism evidence="1 2">
    <name type="scientific">Methyloglobulus morosus KoM1</name>
    <dbReference type="NCBI Taxonomy" id="1116472"/>
    <lineage>
        <taxon>Bacteria</taxon>
        <taxon>Pseudomonadati</taxon>
        <taxon>Pseudomonadota</taxon>
        <taxon>Gammaproteobacteria</taxon>
        <taxon>Methylococcales</taxon>
        <taxon>Methylococcaceae</taxon>
        <taxon>Methyloglobulus</taxon>
    </lineage>
</organism>
<keyword evidence="1" id="KW-0560">Oxidoreductase</keyword>
<keyword evidence="1" id="KW-0223">Dioxygenase</keyword>
<dbReference type="Proteomes" id="UP000017842">
    <property type="component" value="Unassembled WGS sequence"/>
</dbReference>
<protein>
    <submittedName>
        <fullName evidence="1">2OG-Fe dioxygenase</fullName>
    </submittedName>
</protein>
<comment type="caution">
    <text evidence="1">The sequence shown here is derived from an EMBL/GenBank/DDBJ whole genome shotgun (WGS) entry which is preliminary data.</text>
</comment>